<organism evidence="3 4">
    <name type="scientific">Streptomyces spinoverrucosus</name>
    <dbReference type="NCBI Taxonomy" id="284043"/>
    <lineage>
        <taxon>Bacteria</taxon>
        <taxon>Bacillati</taxon>
        <taxon>Actinomycetota</taxon>
        <taxon>Actinomycetes</taxon>
        <taxon>Kitasatosporales</taxon>
        <taxon>Streptomycetaceae</taxon>
        <taxon>Streptomyces</taxon>
    </lineage>
</organism>
<dbReference type="EMBL" id="BJND01000028">
    <property type="protein sequence ID" value="GEC06515.1"/>
    <property type="molecule type" value="Genomic_DNA"/>
</dbReference>
<evidence type="ECO:0000256" key="2">
    <source>
        <dbReference type="SAM" id="Phobius"/>
    </source>
</evidence>
<sequence length="191" mass="20112">MIIQSCTPFIWPLLVRLLHRIGPGPMLVTGFLAMAAGQLWLRALPIHETALLPMLGPLILNGVGFGLVAAAITAAAVNVVPQNLTGMAAATTGQRANGGRRGVILHDPSPPSLSCCPIRFPAEALPWRPKRASASTQATAHHQRTGHPEFTCRSEARRAERGHVSSAAMAVDSMIGQITPGSPRPAAWSAT</sequence>
<evidence type="ECO:0000256" key="1">
    <source>
        <dbReference type="SAM" id="MobiDB-lite"/>
    </source>
</evidence>
<keyword evidence="2" id="KW-1133">Transmembrane helix</keyword>
<dbReference type="AlphaFoldDB" id="A0A4Y3VK58"/>
<feature type="region of interest" description="Disordered" evidence="1">
    <location>
        <begin position="132"/>
        <end position="153"/>
    </location>
</feature>
<proteinExistence type="predicted"/>
<name>A0A4Y3VK58_9ACTN</name>
<feature type="transmembrane region" description="Helical" evidence="2">
    <location>
        <begin position="26"/>
        <end position="46"/>
    </location>
</feature>
<reference evidence="3 4" key="1">
    <citation type="submission" date="2019-06" db="EMBL/GenBank/DDBJ databases">
        <title>Whole genome shotgun sequence of Streptomyces spinoverrucosus NBRC 14228.</title>
        <authorList>
            <person name="Hosoyama A."/>
            <person name="Uohara A."/>
            <person name="Ohji S."/>
            <person name="Ichikawa N."/>
        </authorList>
    </citation>
    <scope>NUCLEOTIDE SEQUENCE [LARGE SCALE GENOMIC DNA]</scope>
    <source>
        <strain evidence="3 4">NBRC 14228</strain>
    </source>
</reference>
<feature type="transmembrane region" description="Helical" evidence="2">
    <location>
        <begin position="58"/>
        <end position="80"/>
    </location>
</feature>
<accession>A0A4Y3VK58</accession>
<keyword evidence="2" id="KW-0472">Membrane</keyword>
<dbReference type="Gene3D" id="1.20.1250.20">
    <property type="entry name" value="MFS general substrate transporter like domains"/>
    <property type="match status" value="1"/>
</dbReference>
<dbReference type="SUPFAM" id="SSF103473">
    <property type="entry name" value="MFS general substrate transporter"/>
    <property type="match status" value="1"/>
</dbReference>
<dbReference type="Proteomes" id="UP000317881">
    <property type="component" value="Unassembled WGS sequence"/>
</dbReference>
<gene>
    <name evidence="3" type="ORF">SSP24_41700</name>
</gene>
<keyword evidence="2" id="KW-0812">Transmembrane</keyword>
<keyword evidence="4" id="KW-1185">Reference proteome</keyword>
<dbReference type="InterPro" id="IPR036259">
    <property type="entry name" value="MFS_trans_sf"/>
</dbReference>
<evidence type="ECO:0000313" key="4">
    <source>
        <dbReference type="Proteomes" id="UP000317881"/>
    </source>
</evidence>
<evidence type="ECO:0000313" key="3">
    <source>
        <dbReference type="EMBL" id="GEC06515.1"/>
    </source>
</evidence>
<comment type="caution">
    <text evidence="3">The sequence shown here is derived from an EMBL/GenBank/DDBJ whole genome shotgun (WGS) entry which is preliminary data.</text>
</comment>
<protein>
    <submittedName>
        <fullName evidence="3">Uncharacterized protein</fullName>
    </submittedName>
</protein>